<keyword evidence="9 12" id="KW-1133">Transmembrane helix</keyword>
<dbReference type="GO" id="GO:0006935">
    <property type="term" value="P:chemotaxis"/>
    <property type="evidence" value="ECO:0007669"/>
    <property type="project" value="UniProtKB-KW"/>
</dbReference>
<dbReference type="GO" id="GO:1902600">
    <property type="term" value="P:proton transmembrane transport"/>
    <property type="evidence" value="ECO:0007669"/>
    <property type="project" value="UniProtKB-KW"/>
</dbReference>
<evidence type="ECO:0000256" key="4">
    <source>
        <dbReference type="ARBA" id="ARBA00022475"/>
    </source>
</evidence>
<dbReference type="GO" id="GO:0005886">
    <property type="term" value="C:plasma membrane"/>
    <property type="evidence" value="ECO:0007669"/>
    <property type="project" value="UniProtKB-SubCell"/>
</dbReference>
<comment type="caution">
    <text evidence="15">The sequence shown here is derived from an EMBL/GenBank/DDBJ whole genome shotgun (WGS) entry which is preliminary data.</text>
</comment>
<keyword evidence="10" id="KW-0406">Ion transport</keyword>
<keyword evidence="7" id="KW-0283">Flagellar rotation</keyword>
<evidence type="ECO:0000256" key="7">
    <source>
        <dbReference type="ARBA" id="ARBA00022779"/>
    </source>
</evidence>
<feature type="transmembrane region" description="Helical" evidence="12">
    <location>
        <begin position="146"/>
        <end position="170"/>
    </location>
</feature>
<dbReference type="EMBL" id="JPME01000004">
    <property type="protein sequence ID" value="KEZ91412.1"/>
    <property type="molecule type" value="Genomic_DNA"/>
</dbReference>
<evidence type="ECO:0000256" key="5">
    <source>
        <dbReference type="ARBA" id="ARBA00022500"/>
    </source>
</evidence>
<dbReference type="InterPro" id="IPR046786">
    <property type="entry name" value="MotA_N"/>
</dbReference>
<keyword evidence="11 12" id="KW-0472">Membrane</keyword>
<dbReference type="PROSITE" id="PS01307">
    <property type="entry name" value="MOTA"/>
    <property type="match status" value="1"/>
</dbReference>
<comment type="subcellular location">
    <subcellularLocation>
        <location evidence="1">Cell membrane</location>
        <topology evidence="1">Multi-pass membrane protein</topology>
    </subcellularLocation>
</comment>
<dbReference type="Pfam" id="PF01618">
    <property type="entry name" value="MotA_ExbB"/>
    <property type="match status" value="1"/>
</dbReference>
<keyword evidence="6 12" id="KW-0812">Transmembrane</keyword>
<dbReference type="InterPro" id="IPR000540">
    <property type="entry name" value="Flag_MotA_CS"/>
</dbReference>
<feature type="transmembrane region" description="Helical" evidence="12">
    <location>
        <begin position="7"/>
        <end position="25"/>
    </location>
</feature>
<protein>
    <submittedName>
        <fullName evidence="15">Flagellar motor protein MotA</fullName>
    </submittedName>
</protein>
<dbReference type="AlphaFoldDB" id="A0A084JR28"/>
<dbReference type="PANTHER" id="PTHR30433">
    <property type="entry name" value="CHEMOTAXIS PROTEIN MOTA"/>
    <property type="match status" value="1"/>
</dbReference>
<evidence type="ECO:0000256" key="3">
    <source>
        <dbReference type="ARBA" id="ARBA00022448"/>
    </source>
</evidence>
<evidence type="ECO:0000313" key="15">
    <source>
        <dbReference type="EMBL" id="KEZ91412.1"/>
    </source>
</evidence>
<keyword evidence="5" id="KW-0145">Chemotaxis</keyword>
<evidence type="ECO:0000256" key="2">
    <source>
        <dbReference type="ARBA" id="ARBA00008038"/>
    </source>
</evidence>
<reference evidence="15 16" key="1">
    <citation type="submission" date="2014-07" db="EMBL/GenBank/DDBJ databases">
        <title>Draft genome of Clostridium celerecrescens 152B isolated from sediments associated with methane hydrate from Krishna Godavari basin.</title>
        <authorList>
            <person name="Honkalas V.S."/>
            <person name="Dabir A.P."/>
            <person name="Arora P."/>
            <person name="Dhakephalkar P.K."/>
        </authorList>
    </citation>
    <scope>NUCLEOTIDE SEQUENCE [LARGE SCALE GENOMIC DNA]</scope>
    <source>
        <strain evidence="15 16">152B</strain>
    </source>
</reference>
<keyword evidence="8" id="KW-0375">Hydrogen ion transport</keyword>
<organism evidence="15 16">
    <name type="scientific">Lacrimispora celerecrescens</name>
    <dbReference type="NCBI Taxonomy" id="29354"/>
    <lineage>
        <taxon>Bacteria</taxon>
        <taxon>Bacillati</taxon>
        <taxon>Bacillota</taxon>
        <taxon>Clostridia</taxon>
        <taxon>Lachnospirales</taxon>
        <taxon>Lachnospiraceae</taxon>
        <taxon>Lacrimispora</taxon>
    </lineage>
</organism>
<dbReference type="RefSeq" id="WP_038277746.1">
    <property type="nucleotide sequence ID" value="NZ_JPME01000004.1"/>
</dbReference>
<evidence type="ECO:0000256" key="11">
    <source>
        <dbReference type="ARBA" id="ARBA00023136"/>
    </source>
</evidence>
<dbReference type="InterPro" id="IPR047055">
    <property type="entry name" value="MotA-like"/>
</dbReference>
<dbReference type="NCBIfam" id="NF005997">
    <property type="entry name" value="PRK08124.1"/>
    <property type="match status" value="1"/>
</dbReference>
<evidence type="ECO:0000256" key="9">
    <source>
        <dbReference type="ARBA" id="ARBA00022989"/>
    </source>
</evidence>
<feature type="domain" description="MotA/TolQ/ExbB proton channel" evidence="13">
    <location>
        <begin position="101"/>
        <end position="219"/>
    </location>
</feature>
<evidence type="ECO:0000256" key="1">
    <source>
        <dbReference type="ARBA" id="ARBA00004651"/>
    </source>
</evidence>
<evidence type="ECO:0000313" key="16">
    <source>
        <dbReference type="Proteomes" id="UP000028525"/>
    </source>
</evidence>
<name>A0A084JR28_9FIRM</name>
<evidence type="ECO:0000259" key="14">
    <source>
        <dbReference type="Pfam" id="PF20560"/>
    </source>
</evidence>
<feature type="domain" description="Motility protein A N-terminal" evidence="14">
    <location>
        <begin position="6"/>
        <end position="93"/>
    </location>
</feature>
<keyword evidence="15" id="KW-0969">Cilium</keyword>
<keyword evidence="15" id="KW-0282">Flagellum</keyword>
<evidence type="ECO:0000256" key="10">
    <source>
        <dbReference type="ARBA" id="ARBA00023065"/>
    </source>
</evidence>
<keyword evidence="15" id="KW-0966">Cell projection</keyword>
<comment type="similarity">
    <text evidence="2">Belongs to the MotA family.</text>
</comment>
<gene>
    <name evidence="15" type="ORF">IO98_03060</name>
</gene>
<proteinExistence type="inferred from homology"/>
<sequence>MEITTILGVIVGVIAVVGAMIFKHINFSVLINPAAFFVIIVGTVATILNSFPSQNIKSIGSLFRVLFTKQKRSSEAEMIELMYELSKQARSEGLLSLEVKAEELQDPFLKKGIRLLVDGAGEELIEEILETEIAAMEKRHEINASIFSSAGTYAPTLGVLGAVFGLIAAMSSINDTERMAEAIAAAFIATILGIFTGYVLWNPFAKKLKVKSQQEVMAKEIIIKGVLSMHNGDSPFILREKLLAALPKSMQKKITEQDHASEQGKKG</sequence>
<dbReference type="Pfam" id="PF20560">
    <property type="entry name" value="MotA_N"/>
    <property type="match status" value="1"/>
</dbReference>
<keyword evidence="4" id="KW-1003">Cell membrane</keyword>
<feature type="transmembrane region" description="Helical" evidence="12">
    <location>
        <begin position="31"/>
        <end position="51"/>
    </location>
</feature>
<dbReference type="PANTHER" id="PTHR30433:SF3">
    <property type="entry name" value="MOTILITY PROTEIN A"/>
    <property type="match status" value="1"/>
</dbReference>
<evidence type="ECO:0000259" key="13">
    <source>
        <dbReference type="Pfam" id="PF01618"/>
    </source>
</evidence>
<keyword evidence="3" id="KW-0813">Transport</keyword>
<dbReference type="GO" id="GO:0071978">
    <property type="term" value="P:bacterial-type flagellum-dependent swarming motility"/>
    <property type="evidence" value="ECO:0007669"/>
    <property type="project" value="InterPro"/>
</dbReference>
<evidence type="ECO:0000256" key="12">
    <source>
        <dbReference type="SAM" id="Phobius"/>
    </source>
</evidence>
<feature type="transmembrane region" description="Helical" evidence="12">
    <location>
        <begin position="182"/>
        <end position="201"/>
    </location>
</feature>
<dbReference type="Proteomes" id="UP000028525">
    <property type="component" value="Unassembled WGS sequence"/>
</dbReference>
<dbReference type="STRING" id="29354.IO98_03060"/>
<evidence type="ECO:0000256" key="8">
    <source>
        <dbReference type="ARBA" id="ARBA00022781"/>
    </source>
</evidence>
<dbReference type="OrthoDB" id="9806929at2"/>
<accession>A0A084JR28</accession>
<evidence type="ECO:0000256" key="6">
    <source>
        <dbReference type="ARBA" id="ARBA00022692"/>
    </source>
</evidence>
<dbReference type="InterPro" id="IPR002898">
    <property type="entry name" value="MotA_ExbB_proton_chnl"/>
</dbReference>
<keyword evidence="16" id="KW-1185">Reference proteome</keyword>